<keyword evidence="2" id="KW-1185">Reference proteome</keyword>
<organism evidence="1 2">
    <name type="scientific">Anopheles arabiensis</name>
    <name type="common">Mosquito</name>
    <dbReference type="NCBI Taxonomy" id="7173"/>
    <lineage>
        <taxon>Eukaryota</taxon>
        <taxon>Metazoa</taxon>
        <taxon>Ecdysozoa</taxon>
        <taxon>Arthropoda</taxon>
        <taxon>Hexapoda</taxon>
        <taxon>Insecta</taxon>
        <taxon>Pterygota</taxon>
        <taxon>Neoptera</taxon>
        <taxon>Endopterygota</taxon>
        <taxon>Diptera</taxon>
        <taxon>Nematocera</taxon>
        <taxon>Culicoidea</taxon>
        <taxon>Culicidae</taxon>
        <taxon>Anophelinae</taxon>
        <taxon>Anopheles</taxon>
    </lineage>
</organism>
<dbReference type="VEuPathDB" id="VectorBase:AARA014341"/>
<evidence type="ECO:0000313" key="2">
    <source>
        <dbReference type="Proteomes" id="UP000075840"/>
    </source>
</evidence>
<protein>
    <submittedName>
        <fullName evidence="1">Uncharacterized protein</fullName>
    </submittedName>
</protein>
<dbReference type="Proteomes" id="UP000075840">
    <property type="component" value="Unassembled WGS sequence"/>
</dbReference>
<sequence length="135" mass="15927">MLTVVPTEYRRLTNPASFRQYRQHYVVPRRRYPRHHVSLASVELSGSFSSTQHDQSNVHIHLHFRMSFRRRLAVSRRCNNIWTFSCSYARCRRFRLSIVLFCRCVAFATVTVVQVVPAGRCCSCREPIHPEGLFR</sequence>
<reference evidence="1" key="1">
    <citation type="submission" date="2022-08" db="UniProtKB">
        <authorList>
            <consortium name="EnsemblMetazoa"/>
        </authorList>
    </citation>
    <scope>IDENTIFICATION</scope>
    <source>
        <strain evidence="1">Dongola</strain>
    </source>
</reference>
<dbReference type="EnsemblMetazoa" id="AARA014341-RA">
    <property type="protein sequence ID" value="AARA014341-PA"/>
    <property type="gene ID" value="AARA014341"/>
</dbReference>
<name>A0A182IFT3_ANOAR</name>
<dbReference type="EMBL" id="APCN01001643">
    <property type="status" value="NOT_ANNOTATED_CDS"/>
    <property type="molecule type" value="Genomic_DNA"/>
</dbReference>
<dbReference type="AlphaFoldDB" id="A0A182IFT3"/>
<proteinExistence type="predicted"/>
<evidence type="ECO:0000313" key="1">
    <source>
        <dbReference type="EnsemblMetazoa" id="AARA014341-PA"/>
    </source>
</evidence>
<accession>A0A182IFT3</accession>